<feature type="compositionally biased region" description="Polar residues" evidence="8">
    <location>
        <begin position="504"/>
        <end position="514"/>
    </location>
</feature>
<feature type="transmembrane region" description="Helical" evidence="9">
    <location>
        <begin position="1562"/>
        <end position="1591"/>
    </location>
</feature>
<feature type="coiled-coil region" evidence="7">
    <location>
        <begin position="847"/>
        <end position="874"/>
    </location>
</feature>
<accession>A0A2P6V5I2</accession>
<feature type="transmembrane region" description="Helical" evidence="9">
    <location>
        <begin position="1091"/>
        <end position="1115"/>
    </location>
</feature>
<feature type="region of interest" description="Disordered" evidence="8">
    <location>
        <begin position="311"/>
        <end position="338"/>
    </location>
</feature>
<keyword evidence="6 9" id="KW-0472">Membrane</keyword>
<proteinExistence type="inferred from homology"/>
<evidence type="ECO:0000313" key="13">
    <source>
        <dbReference type="EMBL" id="PSC69350.1"/>
    </source>
</evidence>
<evidence type="ECO:0000256" key="8">
    <source>
        <dbReference type="SAM" id="MobiDB-lite"/>
    </source>
</evidence>
<dbReference type="Pfam" id="PF13967">
    <property type="entry name" value="RSN1_TM"/>
    <property type="match status" value="1"/>
</dbReference>
<evidence type="ECO:0000259" key="12">
    <source>
        <dbReference type="Pfam" id="PF14703"/>
    </source>
</evidence>
<evidence type="ECO:0000259" key="11">
    <source>
        <dbReference type="Pfam" id="PF13967"/>
    </source>
</evidence>
<dbReference type="InterPro" id="IPR045122">
    <property type="entry name" value="Csc1-like"/>
</dbReference>
<feature type="transmembrane region" description="Helical" evidence="9">
    <location>
        <begin position="1503"/>
        <end position="1527"/>
    </location>
</feature>
<dbReference type="PANTHER" id="PTHR13018">
    <property type="entry name" value="PROBABLE MEMBRANE PROTEIN DUF221-RELATED"/>
    <property type="match status" value="1"/>
</dbReference>
<keyword evidence="3" id="KW-0813">Transport</keyword>
<feature type="region of interest" description="Disordered" evidence="8">
    <location>
        <begin position="213"/>
        <end position="240"/>
    </location>
</feature>
<keyword evidence="5 9" id="KW-1133">Transmembrane helix</keyword>
<dbReference type="Pfam" id="PF02714">
    <property type="entry name" value="RSN1_7TM"/>
    <property type="match status" value="3"/>
</dbReference>
<feature type="transmembrane region" description="Helical" evidence="9">
    <location>
        <begin position="1437"/>
        <end position="1455"/>
    </location>
</feature>
<evidence type="ECO:0000256" key="6">
    <source>
        <dbReference type="ARBA" id="ARBA00023136"/>
    </source>
</evidence>
<comment type="caution">
    <text evidence="13">The sequence shown here is derived from an EMBL/GenBank/DDBJ whole genome shotgun (WGS) entry which is preliminary data.</text>
</comment>
<feature type="transmembrane region" description="Helical" evidence="9">
    <location>
        <begin position="1231"/>
        <end position="1249"/>
    </location>
</feature>
<feature type="transmembrane region" description="Helical" evidence="9">
    <location>
        <begin position="76"/>
        <end position="100"/>
    </location>
</feature>
<evidence type="ECO:0000256" key="3">
    <source>
        <dbReference type="ARBA" id="ARBA00022448"/>
    </source>
</evidence>
<feature type="compositionally biased region" description="Basic and acidic residues" evidence="8">
    <location>
        <begin position="420"/>
        <end position="438"/>
    </location>
</feature>
<feature type="transmembrane region" description="Helical" evidence="9">
    <location>
        <begin position="938"/>
        <end position="960"/>
    </location>
</feature>
<evidence type="ECO:0000313" key="14">
    <source>
        <dbReference type="Proteomes" id="UP000239649"/>
    </source>
</evidence>
<feature type="transmembrane region" description="Helical" evidence="9">
    <location>
        <begin position="1199"/>
        <end position="1224"/>
    </location>
</feature>
<dbReference type="InterPro" id="IPR032880">
    <property type="entry name" value="CSC1/OSCA1-like_N"/>
</dbReference>
<evidence type="ECO:0000256" key="7">
    <source>
        <dbReference type="SAM" id="Coils"/>
    </source>
</evidence>
<keyword evidence="14" id="KW-1185">Reference proteome</keyword>
<dbReference type="GO" id="GO:0005886">
    <property type="term" value="C:plasma membrane"/>
    <property type="evidence" value="ECO:0007669"/>
    <property type="project" value="TreeGrafter"/>
</dbReference>
<evidence type="ECO:0000259" key="10">
    <source>
        <dbReference type="Pfam" id="PF02714"/>
    </source>
</evidence>
<dbReference type="InterPro" id="IPR003864">
    <property type="entry name" value="CSC1/OSCA1-like_7TM"/>
</dbReference>
<keyword evidence="4 9" id="KW-0812">Transmembrane</keyword>
<feature type="transmembrane region" description="Helical" evidence="9">
    <location>
        <begin position="141"/>
        <end position="160"/>
    </location>
</feature>
<feature type="domain" description="CSC1/OSCA1-like 7TM region" evidence="10">
    <location>
        <begin position="1294"/>
        <end position="1425"/>
    </location>
</feature>
<feature type="transmembrane region" description="Helical" evidence="9">
    <location>
        <begin position="1040"/>
        <end position="1060"/>
    </location>
</feature>
<feature type="transmembrane region" description="Helical" evidence="9">
    <location>
        <begin position="998"/>
        <end position="1020"/>
    </location>
</feature>
<dbReference type="EMBL" id="LHPF02000027">
    <property type="protein sequence ID" value="PSC69350.1"/>
    <property type="molecule type" value="Genomic_DNA"/>
</dbReference>
<evidence type="ECO:0000256" key="9">
    <source>
        <dbReference type="SAM" id="Phobius"/>
    </source>
</evidence>
<feature type="domain" description="CSC1/OSCA1-like N-terminal transmembrane" evidence="11">
    <location>
        <begin position="2"/>
        <end position="160"/>
    </location>
</feature>
<dbReference type="InterPro" id="IPR027815">
    <property type="entry name" value="CSC1/OSCA1-like_cyt"/>
</dbReference>
<dbReference type="PANTHER" id="PTHR13018:SF5">
    <property type="entry name" value="RE44586P"/>
    <property type="match status" value="1"/>
</dbReference>
<feature type="region of interest" description="Disordered" evidence="8">
    <location>
        <begin position="599"/>
        <end position="619"/>
    </location>
</feature>
<evidence type="ECO:0000256" key="5">
    <source>
        <dbReference type="ARBA" id="ARBA00022989"/>
    </source>
</evidence>
<evidence type="ECO:0000256" key="4">
    <source>
        <dbReference type="ARBA" id="ARBA00022692"/>
    </source>
</evidence>
<dbReference type="GO" id="GO:0005227">
    <property type="term" value="F:calcium-activated cation channel activity"/>
    <property type="evidence" value="ECO:0007669"/>
    <property type="project" value="InterPro"/>
</dbReference>
<reference evidence="13 14" key="1">
    <citation type="journal article" date="2018" name="Plant J.">
        <title>Genome sequences of Chlorella sorokiniana UTEX 1602 and Micractinium conductrix SAG 241.80: implications to maltose excretion by a green alga.</title>
        <authorList>
            <person name="Arriola M.B."/>
            <person name="Velmurugan N."/>
            <person name="Zhang Y."/>
            <person name="Plunkett M.H."/>
            <person name="Hondzo H."/>
            <person name="Barney B.M."/>
        </authorList>
    </citation>
    <scope>NUCLEOTIDE SEQUENCE [LARGE SCALE GENOMIC DNA]</scope>
    <source>
        <strain evidence="13 14">SAG 241.80</strain>
    </source>
</reference>
<feature type="domain" description="CSC1/OSCA1-like 7TM region" evidence="10">
    <location>
        <begin position="1500"/>
        <end position="1631"/>
    </location>
</feature>
<dbReference type="OrthoDB" id="1689567at2759"/>
<feature type="transmembrane region" description="Helical" evidence="9">
    <location>
        <begin position="1356"/>
        <end position="1385"/>
    </location>
</feature>
<protein>
    <submittedName>
        <fullName evidence="13">ERD4-related membrane</fullName>
    </submittedName>
</protein>
<comment type="similarity">
    <text evidence="2">Belongs to the CSC1 (TC 1.A.17) family.</text>
</comment>
<organism evidence="13 14">
    <name type="scientific">Micractinium conductrix</name>
    <dbReference type="NCBI Taxonomy" id="554055"/>
    <lineage>
        <taxon>Eukaryota</taxon>
        <taxon>Viridiplantae</taxon>
        <taxon>Chlorophyta</taxon>
        <taxon>core chlorophytes</taxon>
        <taxon>Trebouxiophyceae</taxon>
        <taxon>Chlorellales</taxon>
        <taxon>Chlorellaceae</taxon>
        <taxon>Chlorella clade</taxon>
        <taxon>Micractinium</taxon>
    </lineage>
</organism>
<feature type="domain" description="CSC1/OSCA1-like cytosolic" evidence="12">
    <location>
        <begin position="793"/>
        <end position="924"/>
    </location>
</feature>
<dbReference type="Proteomes" id="UP000239649">
    <property type="component" value="Unassembled WGS sequence"/>
</dbReference>
<feature type="region of interest" description="Disordered" evidence="8">
    <location>
        <begin position="362"/>
        <end position="455"/>
    </location>
</feature>
<feature type="region of interest" description="Disordered" evidence="8">
    <location>
        <begin position="467"/>
        <end position="514"/>
    </location>
</feature>
<feature type="transmembrane region" description="Helical" evidence="9">
    <location>
        <begin position="1297"/>
        <end position="1321"/>
    </location>
</feature>
<comment type="subcellular location">
    <subcellularLocation>
        <location evidence="1">Membrane</location>
        <topology evidence="1">Multi-pass membrane protein</topology>
    </subcellularLocation>
</comment>
<keyword evidence="7" id="KW-0175">Coiled coil</keyword>
<name>A0A2P6V5I2_9CHLO</name>
<dbReference type="Pfam" id="PF14703">
    <property type="entry name" value="PHM7_cyt"/>
    <property type="match status" value="1"/>
</dbReference>
<feature type="domain" description="CSC1/OSCA1-like 7TM region" evidence="10">
    <location>
        <begin position="990"/>
        <end position="1219"/>
    </location>
</feature>
<sequence length="1706" mass="187881">MWVNLIIGLLIYLGFVLFRAKKGFEFYHARLLLPNVSRKPPQLRLHGHQRLWGWLLPVFKVSDEELVRSAGLDALIGVRIISFGVMLFLPMTIGSLAVLLPVNFTSDFYKQSAEQDHVMDEYTSVFMRMTISNISQGSPKLWIHFVFCYLNMGWACWLILEYYKEYIALRQTYLVRCTTVPGDARTIESGANSGTPLLTPSVGASRSPMKRGLAVAQPASPTKRGAGGGAGSGLLKAASGSGSLQQMSSLGRAMNRLKLPRRNASGAGDEFGEFAFRPSRFSSPSSSPPAGSPAHAPRDVVAAGSIFTFAGPSRFGHSRNPSKGSPEPSGGTPPAAVITADGSSAAVSGLAAALAVLPPGSPMRHGSATPSGGVELTDLGAGGSTGDWEQAADASGCSTPASGGPGRVRRPLLMEQALRSSDRLPPDSQEREAQRRCSEPQAAAAGQEASGHTVDRSLSFGSALRSLSLGHEPSSGGVSPQRQHHAGHSSVLEEAAATAHSRAHGSTSALLPLSHQGSGSLAVEPSGGSTGVLPLLGRFADSAAVGASGNGSLEEALPVGPRHGGTSSFEVAAALGYDQAPPHPKDIAAAMLAKGSARASERGAGAGQPPAGEATGEGGEGIATRWWREHQSQGVPRMLHLNQSITFKGAVRLAQRPGGSARALHASASLFTCLVMDMPLEKLKLRRIGVFPVMWRSIQLEPSSSLARGGMLSAIGGGGTPEPPNQEDISLALDELERGLPDTSRDNLDAHPSGLAGVVLRLRMLWQHRSRYAEWRRDVRWAMYNKRVRIATEMFSELFGSDFDSIIPIYPTASVDKLAHKWDAKLAVLERLQLALKETPRHKVKRVAKLKQRIAQLSKEVALLQSDIAAERDAVLSDLPSTCFFATFKSQQAAAIAAQTNRNPIMQRLFKVMPAPRPDDVNWPALQRSWWQRTIRPLYALPIILFFMLLPIGMFTGAFAQLTVALCGSPQDPGSRSDNWYCSDDRWATFTRNTLTSLVPSIVLSVYHMVFLPVMVYYAAQMEGQHVTLSALDRRCADLFFYWDVFNIFLGALFGGTVLAELKTFLSNPSAIWSALGSAIPGASNFFINYVMYRALVMCAFRLFYPHLAILPAILKWMRILPRARTQRDKLMEMPPRNCRFGRDIGIPVLMNFVMVCSMCVTSPLILPFGLLYFLGLWAVWRYQALYVYQRQYESGGQFWPLVAHKVVACQLIMVVFTASVLMFKGGYTQAALLYITGPIFLLRFDNYLTKRYDDLVRQVPLMAVHTAGRSSVPADIYTPPPLRAGGVGWHPECNYVMYRALVMCAFRLFYPHLAILPAILKWMRILPRARTQRDKLMEMPPRNCRFGRDIGIPVLMNFVMVCSMCVTSPLILPFGLLYFLGLWAVWRYQALYVYQRQYESGGQFWPLVAHKVVACQLIMVVFTASVLMFKGGYTQAALLYITGPIFLLRFDNYLTKRYDDLVRQVPLMAVHTAGRSSVPADIYTPPPLRAGGVGWHPECNYVMYRALVMCAFRLFYPHLAILPAILKWMRILPRARTQRDKLMEMPPRNCRFGRDIGIPVLMNFVMVCSMCVTSPLILPFGLLYFLGLWAVWRYQALYVYQRQYESGGQFWPLVAHKVVACQLIMVVFTASVLMFKGGYTQAALLYITGPIFLLRFDNYLTKRYDDLVRQVPLMAVHTAGRSSVPADIYTPPPLRAGGVGWHPEW</sequence>
<feature type="transmembrane region" description="Helical" evidence="9">
    <location>
        <begin position="1150"/>
        <end position="1179"/>
    </location>
</feature>
<feature type="transmembrane region" description="Helical" evidence="9">
    <location>
        <begin position="1405"/>
        <end position="1430"/>
    </location>
</feature>
<feature type="transmembrane region" description="Helical" evidence="9">
    <location>
        <begin position="1611"/>
        <end position="1636"/>
    </location>
</feature>
<evidence type="ECO:0000256" key="1">
    <source>
        <dbReference type="ARBA" id="ARBA00004141"/>
    </source>
</evidence>
<gene>
    <name evidence="13" type="ORF">C2E20_7062</name>
</gene>
<evidence type="ECO:0000256" key="2">
    <source>
        <dbReference type="ARBA" id="ARBA00007779"/>
    </source>
</evidence>